<feature type="chain" id="PRO_5017008893" description="Ionotropic glutamate receptor C-terminal domain-containing protein" evidence="15">
    <location>
        <begin position="18"/>
        <end position="669"/>
    </location>
</feature>
<feature type="domain" description="Ionotropic glutamate receptor C-terminal" evidence="16">
    <location>
        <begin position="248"/>
        <end position="563"/>
    </location>
</feature>
<dbReference type="Pfam" id="PF00497">
    <property type="entry name" value="SBP_bac_3"/>
    <property type="match status" value="1"/>
</dbReference>
<comment type="subcellular location">
    <subcellularLocation>
        <location evidence="1">Membrane</location>
        <topology evidence="1">Multi-pass membrane protein</topology>
    </subcellularLocation>
</comment>
<evidence type="ECO:0000259" key="16">
    <source>
        <dbReference type="SMART" id="SM00079"/>
    </source>
</evidence>
<dbReference type="SUPFAM" id="SSF53822">
    <property type="entry name" value="Periplasmic binding protein-like I"/>
    <property type="match status" value="1"/>
</dbReference>
<dbReference type="InterPro" id="IPR028082">
    <property type="entry name" value="Peripla_BP_I"/>
</dbReference>
<keyword evidence="6 14" id="KW-1133">Transmembrane helix</keyword>
<evidence type="ECO:0000256" key="12">
    <source>
        <dbReference type="ARBA" id="ARBA00023303"/>
    </source>
</evidence>
<dbReference type="InterPro" id="IPR015683">
    <property type="entry name" value="Ionotropic_Glu_rcpt"/>
</dbReference>
<keyword evidence="11" id="KW-1071">Ligand-gated ion channel</keyword>
<keyword evidence="10" id="KW-0325">Glycoprotein</keyword>
<organism evidence="17">
    <name type="scientific">Setaria italica</name>
    <name type="common">Foxtail millet</name>
    <name type="synonym">Panicum italicum</name>
    <dbReference type="NCBI Taxonomy" id="4555"/>
    <lineage>
        <taxon>Eukaryota</taxon>
        <taxon>Viridiplantae</taxon>
        <taxon>Streptophyta</taxon>
        <taxon>Embryophyta</taxon>
        <taxon>Tracheophyta</taxon>
        <taxon>Spermatophyta</taxon>
        <taxon>Magnoliopsida</taxon>
        <taxon>Liliopsida</taxon>
        <taxon>Poales</taxon>
        <taxon>Poaceae</taxon>
        <taxon>PACMAD clade</taxon>
        <taxon>Panicoideae</taxon>
        <taxon>Panicodae</taxon>
        <taxon>Paniceae</taxon>
        <taxon>Cenchrinae</taxon>
        <taxon>Setaria</taxon>
    </lineage>
</organism>
<evidence type="ECO:0000256" key="7">
    <source>
        <dbReference type="ARBA" id="ARBA00023065"/>
    </source>
</evidence>
<proteinExistence type="inferred from homology"/>
<evidence type="ECO:0000256" key="5">
    <source>
        <dbReference type="ARBA" id="ARBA00022729"/>
    </source>
</evidence>
<dbReference type="InterPro" id="IPR001828">
    <property type="entry name" value="ANF_lig-bd_rcpt"/>
</dbReference>
<feature type="non-terminal residue" evidence="17">
    <location>
        <position position="669"/>
    </location>
</feature>
<dbReference type="GO" id="GO:0016020">
    <property type="term" value="C:membrane"/>
    <property type="evidence" value="ECO:0007669"/>
    <property type="project" value="UniProtKB-SubCell"/>
</dbReference>
<dbReference type="OrthoDB" id="5984008at2759"/>
<dbReference type="SMART" id="SM00079">
    <property type="entry name" value="PBPe"/>
    <property type="match status" value="1"/>
</dbReference>
<dbReference type="Gene3D" id="3.40.50.2300">
    <property type="match status" value="2"/>
</dbReference>
<keyword evidence="5 15" id="KW-0732">Signal</keyword>
<dbReference type="InterPro" id="IPR001638">
    <property type="entry name" value="Solute-binding_3/MltF_N"/>
</dbReference>
<dbReference type="EMBL" id="CM003531">
    <property type="protein sequence ID" value="RCV20284.1"/>
    <property type="molecule type" value="Genomic_DNA"/>
</dbReference>
<sequence>MAILTRVFIVHMLPARACRFFARASAAGMMNEGYVWIVTDNVGFSLDVLPQHNIQTMQGVVGFWPYVAKSARNIDFMGRFGARFRAKYHQLPDIRMARPTVYQYWAYDVAWAVATLSEKVKGIRFSNRSFQTPEGVRKSLIDTLLPSPVGPELLSAILETDFDGLAGRFALADRHMQVPVYEVVNVIGDQAKGIGFWSPASGSSRLLNPSTSHGQTKFRIDAGEIHWPGDSKAVPKGWDLPVNGKILKIGVLVDTIPGTNTVSVSGYSIDVFEAAVKKVPYALRYNYIPFDCANSYDKLVTKVYLKEFDAAVGDVAIITNRARDVDFTMPYTESGVSMLVLSKNSDKLSMWIFFQPLTNDLWIATAPNRLFIFVTGLVVWMSEYPTNDEFQGSRLRQFSTVFYFIFSTLTFSHDQIIKRLPSKVLVVIWCFVVLTLVQSYTASLSSLLTAKRLQPSVTDPGQLLRNGDYVGYQNGSFVLAKLTQLKFDEGKIKVFSTPEEYAKALRAGSNLGGVSAIFDEIPYLNTFLVFPRGSPVVPDLSRAILDLREGHEGFAIQQKWFGDATPSLDYGGRGLFIINGFVLVIVLLIALIKFIWAWRRNRGSRRCHGNGESVGDMEPQPLHNDMATDSVPAESLQVETIGDIGHQQLQNGLAIDSVPAESLQVESRT</sequence>
<feature type="transmembrane region" description="Helical" evidence="14">
    <location>
        <begin position="575"/>
        <end position="596"/>
    </location>
</feature>
<keyword evidence="12" id="KW-0407">Ion channel</keyword>
<dbReference type="CDD" id="cd13686">
    <property type="entry name" value="GluR_Plant"/>
    <property type="match status" value="1"/>
</dbReference>
<dbReference type="InterPro" id="IPR001320">
    <property type="entry name" value="Iontro_rcpt_C"/>
</dbReference>
<evidence type="ECO:0000256" key="10">
    <source>
        <dbReference type="ARBA" id="ARBA00023180"/>
    </source>
</evidence>
<evidence type="ECO:0000256" key="4">
    <source>
        <dbReference type="ARBA" id="ARBA00022692"/>
    </source>
</evidence>
<reference evidence="17" key="2">
    <citation type="submission" date="2015-07" db="EMBL/GenBank/DDBJ databases">
        <authorList>
            <person name="Noorani M."/>
        </authorList>
    </citation>
    <scope>NUCLEOTIDE SEQUENCE</scope>
    <source>
        <strain evidence="17">Yugu1</strain>
    </source>
</reference>
<dbReference type="GO" id="GO:0015276">
    <property type="term" value="F:ligand-gated monoatomic ion channel activity"/>
    <property type="evidence" value="ECO:0007669"/>
    <property type="project" value="InterPro"/>
</dbReference>
<dbReference type="Pfam" id="PF00060">
    <property type="entry name" value="Lig_chan"/>
    <property type="match status" value="1"/>
</dbReference>
<feature type="region of interest" description="Disordered" evidence="13">
    <location>
        <begin position="605"/>
        <end position="627"/>
    </location>
</feature>
<evidence type="ECO:0000256" key="8">
    <source>
        <dbReference type="ARBA" id="ARBA00023136"/>
    </source>
</evidence>
<evidence type="ECO:0000256" key="15">
    <source>
        <dbReference type="SAM" id="SignalP"/>
    </source>
</evidence>
<keyword evidence="9" id="KW-0675">Receptor</keyword>
<dbReference type="Gene3D" id="3.40.190.10">
    <property type="entry name" value="Periplasmic binding protein-like II"/>
    <property type="match status" value="1"/>
</dbReference>
<accession>A0A368QR36</accession>
<protein>
    <recommendedName>
        <fullName evidence="16">Ionotropic glutamate receptor C-terminal domain-containing protein</fullName>
    </recommendedName>
</protein>
<dbReference type="SUPFAM" id="SSF53850">
    <property type="entry name" value="Periplasmic binding protein-like II"/>
    <property type="match status" value="1"/>
</dbReference>
<comment type="similarity">
    <text evidence="2">Belongs to the glutamate-gated ion channel (TC 1.A.10.1) family.</text>
</comment>
<evidence type="ECO:0000256" key="11">
    <source>
        <dbReference type="ARBA" id="ARBA00023286"/>
    </source>
</evidence>
<dbReference type="PANTHER" id="PTHR18966">
    <property type="entry name" value="IONOTROPIC GLUTAMATE RECEPTOR"/>
    <property type="match status" value="1"/>
</dbReference>
<evidence type="ECO:0000256" key="9">
    <source>
        <dbReference type="ARBA" id="ARBA00023170"/>
    </source>
</evidence>
<keyword evidence="8 14" id="KW-0472">Membrane</keyword>
<reference evidence="17" key="1">
    <citation type="journal article" date="2012" name="Nat. Biotechnol.">
        <title>Reference genome sequence of the model plant Setaria.</title>
        <authorList>
            <person name="Bennetzen J.L."/>
            <person name="Schmutz J."/>
            <person name="Wang H."/>
            <person name="Percifield R."/>
            <person name="Hawkins J."/>
            <person name="Pontaroli A.C."/>
            <person name="Estep M."/>
            <person name="Feng L."/>
            <person name="Vaughn J.N."/>
            <person name="Grimwood J."/>
            <person name="Jenkins J."/>
            <person name="Barry K."/>
            <person name="Lindquist E."/>
            <person name="Hellsten U."/>
            <person name="Deshpande S."/>
            <person name="Wang X."/>
            <person name="Wu X."/>
            <person name="Mitros T."/>
            <person name="Triplett J."/>
            <person name="Yang X."/>
            <person name="Ye C.Y."/>
            <person name="Mauro-Herrera M."/>
            <person name="Wang L."/>
            <person name="Li P."/>
            <person name="Sharma M."/>
            <person name="Sharma R."/>
            <person name="Ronald P.C."/>
            <person name="Panaud O."/>
            <person name="Kellogg E.A."/>
            <person name="Brutnell T.P."/>
            <person name="Doust A.N."/>
            <person name="Tuskan G.A."/>
            <person name="Rokhsar D."/>
            <person name="Devos K.M."/>
        </authorList>
    </citation>
    <scope>NUCLEOTIDE SEQUENCE [LARGE SCALE GENOMIC DNA]</scope>
    <source>
        <strain evidence="17">Yugu1</strain>
    </source>
</reference>
<evidence type="ECO:0000256" key="14">
    <source>
        <dbReference type="SAM" id="Phobius"/>
    </source>
</evidence>
<keyword evidence="3" id="KW-0813">Transport</keyword>
<evidence type="ECO:0000256" key="6">
    <source>
        <dbReference type="ARBA" id="ARBA00022989"/>
    </source>
</evidence>
<dbReference type="AlphaFoldDB" id="A0A368QR36"/>
<dbReference type="Pfam" id="PF01094">
    <property type="entry name" value="ANF_receptor"/>
    <property type="match status" value="1"/>
</dbReference>
<dbReference type="FunFam" id="1.10.287.70:FF:000037">
    <property type="entry name" value="Glutamate receptor"/>
    <property type="match status" value="1"/>
</dbReference>
<gene>
    <name evidence="17" type="ORF">SETIT_4G043800v2</name>
</gene>
<evidence type="ECO:0000256" key="13">
    <source>
        <dbReference type="SAM" id="MobiDB-lite"/>
    </source>
</evidence>
<evidence type="ECO:0000256" key="1">
    <source>
        <dbReference type="ARBA" id="ARBA00004141"/>
    </source>
</evidence>
<evidence type="ECO:0000313" key="17">
    <source>
        <dbReference type="EMBL" id="RCV20284.1"/>
    </source>
</evidence>
<evidence type="ECO:0000256" key="2">
    <source>
        <dbReference type="ARBA" id="ARBA00008685"/>
    </source>
</evidence>
<keyword evidence="7" id="KW-0406">Ion transport</keyword>
<name>A0A368QR36_SETIT</name>
<feature type="signal peptide" evidence="15">
    <location>
        <begin position="1"/>
        <end position="17"/>
    </location>
</feature>
<dbReference type="Gene3D" id="1.10.287.70">
    <property type="match status" value="1"/>
</dbReference>
<evidence type="ECO:0000256" key="3">
    <source>
        <dbReference type="ARBA" id="ARBA00022448"/>
    </source>
</evidence>
<keyword evidence="4 14" id="KW-0812">Transmembrane</keyword>